<proteinExistence type="predicted"/>
<dbReference type="Proteomes" id="UP000886844">
    <property type="component" value="Unassembled WGS sequence"/>
</dbReference>
<reference evidence="4" key="1">
    <citation type="journal article" date="2021" name="PeerJ">
        <title>Extensive microbial diversity within the chicken gut microbiome revealed by metagenomics and culture.</title>
        <authorList>
            <person name="Gilroy R."/>
            <person name="Ravi A."/>
            <person name="Getino M."/>
            <person name="Pursley I."/>
            <person name="Horton D.L."/>
            <person name="Alikhan N.F."/>
            <person name="Baker D."/>
            <person name="Gharbi K."/>
            <person name="Hall N."/>
            <person name="Watson M."/>
            <person name="Adriaenssens E.M."/>
            <person name="Foster-Nyarko E."/>
            <person name="Jarju S."/>
            <person name="Secka A."/>
            <person name="Antonio M."/>
            <person name="Oren A."/>
            <person name="Chaudhuri R.R."/>
            <person name="La Ragione R."/>
            <person name="Hildebrand F."/>
            <person name="Pallen M.J."/>
        </authorList>
    </citation>
    <scope>NUCLEOTIDE SEQUENCE</scope>
    <source>
        <strain evidence="4">5134</strain>
    </source>
</reference>
<feature type="region of interest" description="Disordered" evidence="2">
    <location>
        <begin position="265"/>
        <end position="382"/>
    </location>
</feature>
<accession>A0A9D1YYY3</accession>
<comment type="caution">
    <text evidence="4">The sequence shown here is derived from an EMBL/GenBank/DDBJ whole genome shotgun (WGS) entry which is preliminary data.</text>
</comment>
<protein>
    <recommendedName>
        <fullName evidence="6">Vitellogenin II</fullName>
    </recommendedName>
</protein>
<feature type="compositionally biased region" description="Low complexity" evidence="2">
    <location>
        <begin position="278"/>
        <end position="295"/>
    </location>
</feature>
<evidence type="ECO:0008006" key="6">
    <source>
        <dbReference type="Google" id="ProtNLM"/>
    </source>
</evidence>
<dbReference type="EMBL" id="DXDA01000001">
    <property type="protein sequence ID" value="HIY67782.1"/>
    <property type="molecule type" value="Genomic_DNA"/>
</dbReference>
<keyword evidence="3" id="KW-0732">Signal</keyword>
<evidence type="ECO:0000313" key="5">
    <source>
        <dbReference type="Proteomes" id="UP000886844"/>
    </source>
</evidence>
<feature type="coiled-coil region" evidence="1">
    <location>
        <begin position="47"/>
        <end position="81"/>
    </location>
</feature>
<dbReference type="PROSITE" id="PS51257">
    <property type="entry name" value="PROKAR_LIPOPROTEIN"/>
    <property type="match status" value="1"/>
</dbReference>
<evidence type="ECO:0000256" key="1">
    <source>
        <dbReference type="SAM" id="Coils"/>
    </source>
</evidence>
<evidence type="ECO:0000256" key="2">
    <source>
        <dbReference type="SAM" id="MobiDB-lite"/>
    </source>
</evidence>
<organism evidence="4 5">
    <name type="scientific">Candidatus Alistipes intestinigallinarum</name>
    <dbReference type="NCBI Taxonomy" id="2838440"/>
    <lineage>
        <taxon>Bacteria</taxon>
        <taxon>Pseudomonadati</taxon>
        <taxon>Bacteroidota</taxon>
        <taxon>Bacteroidia</taxon>
        <taxon>Bacteroidales</taxon>
        <taxon>Rikenellaceae</taxon>
        <taxon>Alistipes</taxon>
    </lineage>
</organism>
<feature type="signal peptide" evidence="3">
    <location>
        <begin position="1"/>
        <end position="26"/>
    </location>
</feature>
<dbReference type="AlphaFoldDB" id="A0A9D1YYY3"/>
<name>A0A9D1YYY3_9BACT</name>
<evidence type="ECO:0000256" key="3">
    <source>
        <dbReference type="SAM" id="SignalP"/>
    </source>
</evidence>
<feature type="compositionally biased region" description="Low complexity" evidence="2">
    <location>
        <begin position="315"/>
        <end position="331"/>
    </location>
</feature>
<feature type="chain" id="PRO_5038409724" description="Vitellogenin II" evidence="3">
    <location>
        <begin position="27"/>
        <end position="382"/>
    </location>
</feature>
<evidence type="ECO:0000313" key="4">
    <source>
        <dbReference type="EMBL" id="HIY67782.1"/>
    </source>
</evidence>
<gene>
    <name evidence="4" type="ORF">H9828_00010</name>
</gene>
<keyword evidence="1" id="KW-0175">Coiled coil</keyword>
<feature type="compositionally biased region" description="Gly residues" evidence="2">
    <location>
        <begin position="339"/>
        <end position="382"/>
    </location>
</feature>
<sequence length="382" mass="42481">MKQFKVLIGIASLMVGAVGCSSLYQASAGYASDDLYAVHNRTEIARKQQAEAEAQRAAAAARKAEWEARIAEAEAAAAENRYYEYTSPDANPYESILADDYESAYARRLRGFESPTYKMPSSYLDARYSSAFTYASAYDPAFYNIVISGDQVWVEPKYITSMFGTWGGTVLCDPWYYGWTRPWGPSFSFGSWGWSFGWNAWYNPWYYSWYGPWGPWYSSWYDPWWGPGWHGWYGWHGHPYWAHGWHGGVPHRNYYANPGGRNLRGYTPGRTTSGRTYGVGSSRYNSSRGNSGRRSVTYESRYGSRRDNSPFGNDSRNNWNNNNWNNNNSNRTPNYNSGSRGGSYNSGGSFGGSRGGSMGGSYGGGGGSRGGSAGGGGSRGSR</sequence>
<reference evidence="4" key="2">
    <citation type="submission" date="2021-04" db="EMBL/GenBank/DDBJ databases">
        <authorList>
            <person name="Gilroy R."/>
        </authorList>
    </citation>
    <scope>NUCLEOTIDE SEQUENCE</scope>
    <source>
        <strain evidence="4">5134</strain>
    </source>
</reference>